<dbReference type="PRINTS" id="PR00320">
    <property type="entry name" value="GPROTEINBRPT"/>
</dbReference>
<name>A0A8H7V9M5_9FUNG</name>
<dbReference type="PROSITE" id="PS50294">
    <property type="entry name" value="WD_REPEATS_REGION"/>
    <property type="match status" value="1"/>
</dbReference>
<evidence type="ECO:0000256" key="3">
    <source>
        <dbReference type="PROSITE-ProRule" id="PRU00221"/>
    </source>
</evidence>
<feature type="repeat" description="WD" evidence="3">
    <location>
        <begin position="96"/>
        <end position="138"/>
    </location>
</feature>
<dbReference type="CDD" id="cd00200">
    <property type="entry name" value="WD40"/>
    <property type="match status" value="1"/>
</dbReference>
<gene>
    <name evidence="4" type="ORF">INT47_010204</name>
</gene>
<feature type="repeat" description="WD" evidence="3">
    <location>
        <begin position="176"/>
        <end position="199"/>
    </location>
</feature>
<dbReference type="AlphaFoldDB" id="A0A8H7V9M5"/>
<evidence type="ECO:0000256" key="2">
    <source>
        <dbReference type="ARBA" id="ARBA00022737"/>
    </source>
</evidence>
<accession>A0A8H7V9M5</accession>
<dbReference type="PANTHER" id="PTHR22847:SF637">
    <property type="entry name" value="WD REPEAT DOMAIN 5B"/>
    <property type="match status" value="1"/>
</dbReference>
<organism evidence="4 5">
    <name type="scientific">Mucor saturninus</name>
    <dbReference type="NCBI Taxonomy" id="64648"/>
    <lineage>
        <taxon>Eukaryota</taxon>
        <taxon>Fungi</taxon>
        <taxon>Fungi incertae sedis</taxon>
        <taxon>Mucoromycota</taxon>
        <taxon>Mucoromycotina</taxon>
        <taxon>Mucoromycetes</taxon>
        <taxon>Mucorales</taxon>
        <taxon>Mucorineae</taxon>
        <taxon>Mucoraceae</taxon>
        <taxon>Mucor</taxon>
    </lineage>
</organism>
<dbReference type="Pfam" id="PF00400">
    <property type="entry name" value="WD40"/>
    <property type="match status" value="5"/>
</dbReference>
<dbReference type="PROSITE" id="PS00678">
    <property type="entry name" value="WD_REPEATS_1"/>
    <property type="match status" value="2"/>
</dbReference>
<reference evidence="4" key="1">
    <citation type="submission" date="2020-12" db="EMBL/GenBank/DDBJ databases">
        <title>Metabolic potential, ecology and presence of endohyphal bacteria is reflected in genomic diversity of Mucoromycotina.</title>
        <authorList>
            <person name="Muszewska A."/>
            <person name="Okrasinska A."/>
            <person name="Steczkiewicz K."/>
            <person name="Drgas O."/>
            <person name="Orlowska M."/>
            <person name="Perlinska-Lenart U."/>
            <person name="Aleksandrzak-Piekarczyk T."/>
            <person name="Szatraj K."/>
            <person name="Zielenkiewicz U."/>
            <person name="Pilsyk S."/>
            <person name="Malc E."/>
            <person name="Mieczkowski P."/>
            <person name="Kruszewska J.S."/>
            <person name="Biernat P."/>
            <person name="Pawlowska J."/>
        </authorList>
    </citation>
    <scope>NUCLEOTIDE SEQUENCE</scope>
    <source>
        <strain evidence="4">WA0000017839</strain>
    </source>
</reference>
<protein>
    <submittedName>
        <fullName evidence="4">Uncharacterized protein</fullName>
    </submittedName>
</protein>
<proteinExistence type="predicted"/>
<dbReference type="InterPro" id="IPR020472">
    <property type="entry name" value="WD40_PAC1"/>
</dbReference>
<sequence>MTRNWATMKCRRIELKYHLGPVLCILIANSTRIFTGDIDGKIHIWNAQDNTYMSFIQAHSGHVSCLANSARYLASGSSDNTIVIHDMMNLESIMGLYGHEGPVTSLVFSKKDDHLLFSGSTDRTIRIWDLEISSCVRILHGQENTITSLLYCLEFPSSYCQAAMEINSVERNKAGYIISGSSDRNIFIWDLKVSARTDEPEVINTIMETNGPISALTIYDESTISCQKNIVTKSTNEYICSRLPINIPTFIAFAAISDKTISIYSLPGFEKTFVETPNIHRSTIWSISTAVIHSKLVTTSGDRTAIVWDLKSPKTSMTLAGFDSAVVSSAISPQEELLCFGTEKGTIVLFDLMESA</sequence>
<dbReference type="InterPro" id="IPR015943">
    <property type="entry name" value="WD40/YVTN_repeat-like_dom_sf"/>
</dbReference>
<dbReference type="PANTHER" id="PTHR22847">
    <property type="entry name" value="WD40 REPEAT PROTEIN"/>
    <property type="match status" value="1"/>
</dbReference>
<comment type="caution">
    <text evidence="4">The sequence shown here is derived from an EMBL/GenBank/DDBJ whole genome shotgun (WGS) entry which is preliminary data.</text>
</comment>
<feature type="repeat" description="WD" evidence="3">
    <location>
        <begin position="277"/>
        <end position="318"/>
    </location>
</feature>
<evidence type="ECO:0000313" key="4">
    <source>
        <dbReference type="EMBL" id="KAG2208508.1"/>
    </source>
</evidence>
<dbReference type="Gene3D" id="2.130.10.10">
    <property type="entry name" value="YVTN repeat-like/Quinoprotein amine dehydrogenase"/>
    <property type="match status" value="2"/>
</dbReference>
<evidence type="ECO:0000256" key="1">
    <source>
        <dbReference type="ARBA" id="ARBA00022574"/>
    </source>
</evidence>
<dbReference type="EMBL" id="JAEPRD010000019">
    <property type="protein sequence ID" value="KAG2208508.1"/>
    <property type="molecule type" value="Genomic_DNA"/>
</dbReference>
<dbReference type="SMART" id="SM00320">
    <property type="entry name" value="WD40"/>
    <property type="match status" value="6"/>
</dbReference>
<dbReference type="InterPro" id="IPR036322">
    <property type="entry name" value="WD40_repeat_dom_sf"/>
</dbReference>
<dbReference type="InterPro" id="IPR001680">
    <property type="entry name" value="WD40_rpt"/>
</dbReference>
<dbReference type="Proteomes" id="UP000603453">
    <property type="component" value="Unassembled WGS sequence"/>
</dbReference>
<dbReference type="OrthoDB" id="6262491at2759"/>
<dbReference type="InterPro" id="IPR019775">
    <property type="entry name" value="WD40_repeat_CS"/>
</dbReference>
<dbReference type="SUPFAM" id="SSF50978">
    <property type="entry name" value="WD40 repeat-like"/>
    <property type="match status" value="1"/>
</dbReference>
<evidence type="ECO:0000313" key="5">
    <source>
        <dbReference type="Proteomes" id="UP000603453"/>
    </source>
</evidence>
<dbReference type="GO" id="GO:1990234">
    <property type="term" value="C:transferase complex"/>
    <property type="evidence" value="ECO:0007669"/>
    <property type="project" value="UniProtKB-ARBA"/>
</dbReference>
<keyword evidence="1 3" id="KW-0853">WD repeat</keyword>
<keyword evidence="5" id="KW-1185">Reference proteome</keyword>
<dbReference type="PROSITE" id="PS50082">
    <property type="entry name" value="WD_REPEATS_2"/>
    <property type="match status" value="3"/>
</dbReference>
<keyword evidence="2" id="KW-0677">Repeat</keyword>